<keyword evidence="1" id="KW-0472">Membrane</keyword>
<evidence type="ECO:0000313" key="5">
    <source>
        <dbReference type="Proteomes" id="UP000827133"/>
    </source>
</evidence>
<dbReference type="PANTHER" id="PTHR42921">
    <property type="entry name" value="ACETOACETYL-COA SYNTHETASE"/>
    <property type="match status" value="1"/>
</dbReference>
<dbReference type="GO" id="GO:0006629">
    <property type="term" value="P:lipid metabolic process"/>
    <property type="evidence" value="ECO:0007669"/>
    <property type="project" value="InterPro"/>
</dbReference>
<accession>A0A9P8DFN1</accession>
<dbReference type="InterPro" id="IPR000873">
    <property type="entry name" value="AMP-dep_synth/lig_dom"/>
</dbReference>
<dbReference type="Proteomes" id="UP000827133">
    <property type="component" value="Unassembled WGS sequence"/>
</dbReference>
<dbReference type="RefSeq" id="XP_044680075.1">
    <property type="nucleotide sequence ID" value="XM_044824418.1"/>
</dbReference>
<dbReference type="KEGG" id="fmu:J7337_006759"/>
<dbReference type="Gene3D" id="3.30.300.30">
    <property type="match status" value="1"/>
</dbReference>
<dbReference type="Pfam" id="PF00501">
    <property type="entry name" value="AMP-binding"/>
    <property type="match status" value="1"/>
</dbReference>
<dbReference type="GeneID" id="68314615"/>
<organism evidence="4 5">
    <name type="scientific">Fusarium musae</name>
    <dbReference type="NCBI Taxonomy" id="1042133"/>
    <lineage>
        <taxon>Eukaryota</taxon>
        <taxon>Fungi</taxon>
        <taxon>Dikarya</taxon>
        <taxon>Ascomycota</taxon>
        <taxon>Pezizomycotina</taxon>
        <taxon>Sordariomycetes</taxon>
        <taxon>Hypocreomycetidae</taxon>
        <taxon>Hypocreales</taxon>
        <taxon>Nectriaceae</taxon>
        <taxon>Fusarium</taxon>
    </lineage>
</organism>
<dbReference type="Gene3D" id="3.40.50.12780">
    <property type="entry name" value="N-terminal domain of ligase-like"/>
    <property type="match status" value="1"/>
</dbReference>
<dbReference type="InterPro" id="IPR025110">
    <property type="entry name" value="AMP-bd_C"/>
</dbReference>
<dbReference type="AlphaFoldDB" id="A0A9P8DFN1"/>
<evidence type="ECO:0008006" key="6">
    <source>
        <dbReference type="Google" id="ProtNLM"/>
    </source>
</evidence>
<feature type="domain" description="AMP-dependent synthetase/ligase" evidence="2">
    <location>
        <begin position="118"/>
        <end position="507"/>
    </location>
</feature>
<feature type="transmembrane region" description="Helical" evidence="1">
    <location>
        <begin position="162"/>
        <end position="183"/>
    </location>
</feature>
<dbReference type="InterPro" id="IPR042099">
    <property type="entry name" value="ANL_N_sf"/>
</dbReference>
<keyword evidence="5" id="KW-1185">Reference proteome</keyword>
<dbReference type="PROSITE" id="PS00455">
    <property type="entry name" value="AMP_BINDING"/>
    <property type="match status" value="1"/>
</dbReference>
<dbReference type="SUPFAM" id="SSF56801">
    <property type="entry name" value="Acetyl-CoA synthetase-like"/>
    <property type="match status" value="1"/>
</dbReference>
<dbReference type="GO" id="GO:0030729">
    <property type="term" value="F:acetoacetate-CoA ligase activity"/>
    <property type="evidence" value="ECO:0007669"/>
    <property type="project" value="InterPro"/>
</dbReference>
<keyword evidence="1" id="KW-0812">Transmembrane</keyword>
<dbReference type="Pfam" id="PF13193">
    <property type="entry name" value="AMP-binding_C"/>
    <property type="match status" value="1"/>
</dbReference>
<dbReference type="EMBL" id="JAHBCI010000005">
    <property type="protein sequence ID" value="KAG9501075.1"/>
    <property type="molecule type" value="Genomic_DNA"/>
</dbReference>
<evidence type="ECO:0000256" key="1">
    <source>
        <dbReference type="SAM" id="Phobius"/>
    </source>
</evidence>
<sequence length="707" mass="77892">MDLTKTPRKVWEHPSPKSTAMWAFMQEANKLHGLSLKTFNDLYEWSVSKRSDFYAQLWASQNWIHEGSYSYVVDESIPITKLPTWFPGIRINYAENILWTGAVGGAPGERSTLHKEDDTIAITEVREGNSSVKNFTWRELRRRVGKLAGALKQRGVKKGDRVVLVGAHAVETLVVFLATTWLGGLFSSSSTDMGVGGLLQRTVQIDPKFVFFDDGALYNGKVIDLRDKIKGVVEGMEECPSFQGAIIVQRFDSPHDTSQIPKTQRLESFLSSAPSTPPSIERVGFQDPMVVYYSSGTTGTPKAIVHGVGPILVSVAKEAILHREITPKDVALQYTTTGWIMYLASVTRLAFGGRTVFYDGSPFVPDRSVLLRIVEEQRVTNLGISPRWLGELMKEGIVPQKEADLSSLTAVQSTGMVLKEQVFDWFYDGAFPTNIKLANFSGGTDISLLAIADVTKAACFVMENPLSPIYAGGCPGRVIGTPMAIYPSSADLDKPISPVPDGEPGDLVGTAAFPNVPLYLWNDTTPAPGKKYTSAYFDRFPNVWSQGDFAAVHPQTGHIHILGRSDGVLNPSGIRFGSADIYAVLEGSFAKEVAESLCVGQRRPQDHDESVVLFLLMKPGVKFNAELASKIRERIANELTKRHVPKYIFEVPDIPTTVNGKKVELPVKQIISGSNIKPSGTLLNPQSLDFFYQFQKIEEIDQVKAKL</sequence>
<protein>
    <recommendedName>
        <fullName evidence="6">Acetoacetyl-CoA synthetase</fullName>
    </recommendedName>
</protein>
<dbReference type="NCBIfam" id="TIGR01217">
    <property type="entry name" value="ac_ac_CoA_syn"/>
    <property type="match status" value="1"/>
</dbReference>
<keyword evidence="1" id="KW-1133">Transmembrane helix</keyword>
<reference evidence="4" key="1">
    <citation type="journal article" date="2021" name="Mol. Plant Microbe Interact.">
        <title>Telomere to telomere genome assembly of Fusarium musae F31, causal agent of crown rot disease of banana.</title>
        <authorList>
            <person name="Degradi L."/>
            <person name="Tava V."/>
            <person name="Kunova A."/>
            <person name="Cortesi P."/>
            <person name="Saracchi M."/>
            <person name="Pasquali M."/>
        </authorList>
    </citation>
    <scope>NUCLEOTIDE SEQUENCE</scope>
    <source>
        <strain evidence="4">F31</strain>
    </source>
</reference>
<evidence type="ECO:0000259" key="3">
    <source>
        <dbReference type="Pfam" id="PF13193"/>
    </source>
</evidence>
<comment type="caution">
    <text evidence="4">The sequence shown here is derived from an EMBL/GenBank/DDBJ whole genome shotgun (WGS) entry which is preliminary data.</text>
</comment>
<feature type="domain" description="AMP-binding enzyme C-terminal" evidence="3">
    <location>
        <begin position="591"/>
        <end position="661"/>
    </location>
</feature>
<gene>
    <name evidence="4" type="ORF">J7337_006759</name>
</gene>
<evidence type="ECO:0000259" key="2">
    <source>
        <dbReference type="Pfam" id="PF00501"/>
    </source>
</evidence>
<dbReference type="PANTHER" id="PTHR42921:SF4">
    <property type="entry name" value="ACETOACETYL-COA SYNTHASE (AFU_ORTHOLOGUE AFUA_8G04770)"/>
    <property type="match status" value="1"/>
</dbReference>
<dbReference type="InterPro" id="IPR020845">
    <property type="entry name" value="AMP-binding_CS"/>
</dbReference>
<dbReference type="InterPro" id="IPR045851">
    <property type="entry name" value="AMP-bd_C_sf"/>
</dbReference>
<proteinExistence type="predicted"/>
<name>A0A9P8DFN1_9HYPO</name>
<dbReference type="InterPro" id="IPR005914">
    <property type="entry name" value="Acac_CoA_synth"/>
</dbReference>
<evidence type="ECO:0000313" key="4">
    <source>
        <dbReference type="EMBL" id="KAG9501075.1"/>
    </source>
</evidence>